<dbReference type="Pfam" id="PF12146">
    <property type="entry name" value="Hydrolase_4"/>
    <property type="match status" value="1"/>
</dbReference>
<organism evidence="3 4">
    <name type="scientific">Niabella yanshanensis</name>
    <dbReference type="NCBI Taxonomy" id="577386"/>
    <lineage>
        <taxon>Bacteria</taxon>
        <taxon>Pseudomonadati</taxon>
        <taxon>Bacteroidota</taxon>
        <taxon>Chitinophagia</taxon>
        <taxon>Chitinophagales</taxon>
        <taxon>Chitinophagaceae</taxon>
        <taxon>Niabella</taxon>
    </lineage>
</organism>
<dbReference type="PRINTS" id="PR00793">
    <property type="entry name" value="PROAMNOPTASE"/>
</dbReference>
<proteinExistence type="predicted"/>
<gene>
    <name evidence="3" type="ORF">U0035_18310</name>
</gene>
<name>A0ABZ0W6I4_9BACT</name>
<dbReference type="Proteomes" id="UP001325680">
    <property type="component" value="Chromosome"/>
</dbReference>
<dbReference type="PANTHER" id="PTHR43798:SF33">
    <property type="entry name" value="HYDROLASE, PUTATIVE (AFU_ORTHOLOGUE AFUA_2G14860)-RELATED"/>
    <property type="match status" value="1"/>
</dbReference>
<dbReference type="InterPro" id="IPR050266">
    <property type="entry name" value="AB_hydrolase_sf"/>
</dbReference>
<evidence type="ECO:0000256" key="1">
    <source>
        <dbReference type="ARBA" id="ARBA00022801"/>
    </source>
</evidence>
<dbReference type="GO" id="GO:0016787">
    <property type="term" value="F:hydrolase activity"/>
    <property type="evidence" value="ECO:0007669"/>
    <property type="project" value="UniProtKB-KW"/>
</dbReference>
<evidence type="ECO:0000259" key="2">
    <source>
        <dbReference type="Pfam" id="PF12146"/>
    </source>
</evidence>
<evidence type="ECO:0000313" key="4">
    <source>
        <dbReference type="Proteomes" id="UP001325680"/>
    </source>
</evidence>
<dbReference type="Gene3D" id="3.40.50.1820">
    <property type="entry name" value="alpha/beta hydrolase"/>
    <property type="match status" value="1"/>
</dbReference>
<dbReference type="SUPFAM" id="SSF53474">
    <property type="entry name" value="alpha/beta-Hydrolases"/>
    <property type="match status" value="1"/>
</dbReference>
<evidence type="ECO:0000313" key="3">
    <source>
        <dbReference type="EMBL" id="WQD37630.1"/>
    </source>
</evidence>
<dbReference type="RefSeq" id="WP_114791591.1">
    <property type="nucleotide sequence ID" value="NZ_CP139960.1"/>
</dbReference>
<sequence>MIIKQRGFMMSIIVLLAYGCSTKDRSIIEPGNLVPKTADEDSSIPSIRVNGSLLHSEAFGPENAPLVVAIHGGPGGDYRYLLNCKDLASKGYRIAFYDQRGSGLSQRFPRKSFISLGEAAVGLMYDELSAVIRHYKKSPQQKVILLGHSWGGMLASGYAGRNPELVDGLIVCEPGGLKWADVADYVKRSRSFNIWGEALNNVTYFDQFITAKEDQHAILDYKMAMLSSRNEITGEADFDPSFSWRDGAVISEALYETGDKYKTDFSKGIHHFNKPVLFFYSERNKAYPDSWAAKITTAYNTVEQIKIAGVGHDGIITNTNAWQQMTLPAILNYLKKF</sequence>
<dbReference type="InterPro" id="IPR029058">
    <property type="entry name" value="AB_hydrolase_fold"/>
</dbReference>
<protein>
    <submittedName>
        <fullName evidence="3">Alpha/beta hydrolase</fullName>
    </submittedName>
</protein>
<dbReference type="InterPro" id="IPR022742">
    <property type="entry name" value="Hydrolase_4"/>
</dbReference>
<keyword evidence="1 3" id="KW-0378">Hydrolase</keyword>
<accession>A0ABZ0W6I4</accession>
<dbReference type="InterPro" id="IPR002410">
    <property type="entry name" value="Peptidase_S33"/>
</dbReference>
<keyword evidence="4" id="KW-1185">Reference proteome</keyword>
<dbReference type="PROSITE" id="PS51257">
    <property type="entry name" value="PROKAR_LIPOPROTEIN"/>
    <property type="match status" value="1"/>
</dbReference>
<dbReference type="PANTHER" id="PTHR43798">
    <property type="entry name" value="MONOACYLGLYCEROL LIPASE"/>
    <property type="match status" value="1"/>
</dbReference>
<feature type="domain" description="Serine aminopeptidase S33" evidence="2">
    <location>
        <begin position="65"/>
        <end position="183"/>
    </location>
</feature>
<reference evidence="3 4" key="1">
    <citation type="submission" date="2023-12" db="EMBL/GenBank/DDBJ databases">
        <title>Genome sequencing and assembly of bacterial species from a model synthetic community.</title>
        <authorList>
            <person name="Hogle S.L."/>
        </authorList>
    </citation>
    <scope>NUCLEOTIDE SEQUENCE [LARGE SCALE GENOMIC DNA]</scope>
    <source>
        <strain evidence="3 4">HAMBI_3031</strain>
    </source>
</reference>
<dbReference type="EMBL" id="CP139960">
    <property type="protein sequence ID" value="WQD37630.1"/>
    <property type="molecule type" value="Genomic_DNA"/>
</dbReference>